<dbReference type="EC" id="2.5.1.75" evidence="10"/>
<feature type="site" description="Interaction with substrate tRNA" evidence="10">
    <location>
        <position position="100"/>
    </location>
</feature>
<comment type="similarity">
    <text evidence="3 10 13">Belongs to the IPP transferase family.</text>
</comment>
<evidence type="ECO:0000256" key="11">
    <source>
        <dbReference type="RuleBase" id="RU003783"/>
    </source>
</evidence>
<organism evidence="14 15">
    <name type="scientific">Calidithermus roseus</name>
    <dbReference type="NCBI Taxonomy" id="1644118"/>
    <lineage>
        <taxon>Bacteria</taxon>
        <taxon>Thermotogati</taxon>
        <taxon>Deinococcota</taxon>
        <taxon>Deinococci</taxon>
        <taxon>Thermales</taxon>
        <taxon>Thermaceae</taxon>
        <taxon>Calidithermus</taxon>
    </lineage>
</organism>
<comment type="catalytic activity">
    <reaction evidence="9 10 11">
        <text>adenosine(37) in tRNA + dimethylallyl diphosphate = N(6)-dimethylallyladenosine(37) in tRNA + diphosphate</text>
        <dbReference type="Rhea" id="RHEA:26482"/>
        <dbReference type="Rhea" id="RHEA-COMP:10162"/>
        <dbReference type="Rhea" id="RHEA-COMP:10375"/>
        <dbReference type="ChEBI" id="CHEBI:33019"/>
        <dbReference type="ChEBI" id="CHEBI:57623"/>
        <dbReference type="ChEBI" id="CHEBI:74411"/>
        <dbReference type="ChEBI" id="CHEBI:74415"/>
        <dbReference type="EC" id="2.5.1.75"/>
    </reaction>
</comment>
<name>A0A399ESF3_9DEIN</name>
<comment type="function">
    <text evidence="2 10 12">Catalyzes the transfer of a dimethylallyl group onto the adenine at position 37 in tRNAs that read codons beginning with uridine, leading to the formation of N6-(dimethylallyl)adenosine (i(6)A).</text>
</comment>
<proteinExistence type="inferred from homology"/>
<accession>A0A399ESF3</accession>
<dbReference type="Gene3D" id="3.40.50.300">
    <property type="entry name" value="P-loop containing nucleotide triphosphate hydrolases"/>
    <property type="match status" value="1"/>
</dbReference>
<evidence type="ECO:0000256" key="6">
    <source>
        <dbReference type="ARBA" id="ARBA00022741"/>
    </source>
</evidence>
<evidence type="ECO:0000256" key="12">
    <source>
        <dbReference type="RuleBase" id="RU003784"/>
    </source>
</evidence>
<evidence type="ECO:0000256" key="2">
    <source>
        <dbReference type="ARBA" id="ARBA00003213"/>
    </source>
</evidence>
<gene>
    <name evidence="10 14" type="primary">miaA</name>
    <name evidence="14" type="ORF">Mrose_01749</name>
</gene>
<dbReference type="PANTHER" id="PTHR11088">
    <property type="entry name" value="TRNA DIMETHYLALLYLTRANSFERASE"/>
    <property type="match status" value="1"/>
</dbReference>
<dbReference type="GO" id="GO:0006400">
    <property type="term" value="P:tRNA modification"/>
    <property type="evidence" value="ECO:0007669"/>
    <property type="project" value="TreeGrafter"/>
</dbReference>
<keyword evidence="4 10" id="KW-0808">Transferase</keyword>
<evidence type="ECO:0000256" key="4">
    <source>
        <dbReference type="ARBA" id="ARBA00022679"/>
    </source>
</evidence>
<dbReference type="Proteomes" id="UP000265341">
    <property type="component" value="Unassembled WGS sequence"/>
</dbReference>
<dbReference type="NCBIfam" id="TIGR00174">
    <property type="entry name" value="miaA"/>
    <property type="match status" value="1"/>
</dbReference>
<sequence>MRAIPVLTGPTASGKSALALKLAQEYPIEIVSADASLVYRGLDIGTDKPSLQERAAVPHHLIDIVDPDEPFSVAQYLERAEEAIAEVLRRGNIPLVVGGTGYYIRTLSEGLYEIPPRDAEVQRQLERDLEQRGLEALIAELQAASPQDARRAGRNPRRVVRALEVLRRTGIPPSRFPRRKPRFSYRKAVLWPAFEALKPRLLARTARHFEQGLVEEVRRLFERYPAQPIALSAIGYKELLGYLRGEWGLEEARRRIEHNTIAYARRQYTWFRKEPGDVSFLEALGEEAWPLLREWFSASR</sequence>
<dbReference type="Gene3D" id="1.10.20.140">
    <property type="match status" value="1"/>
</dbReference>
<evidence type="ECO:0000256" key="5">
    <source>
        <dbReference type="ARBA" id="ARBA00022694"/>
    </source>
</evidence>
<dbReference type="RefSeq" id="WP_119277452.1">
    <property type="nucleotide sequence ID" value="NZ_QWLA01000029.1"/>
</dbReference>
<feature type="binding site" evidence="10">
    <location>
        <begin position="11"/>
        <end position="16"/>
    </location>
    <ligand>
        <name>substrate</name>
    </ligand>
</feature>
<feature type="binding site" evidence="10">
    <location>
        <begin position="9"/>
        <end position="16"/>
    </location>
    <ligand>
        <name>ATP</name>
        <dbReference type="ChEBI" id="CHEBI:30616"/>
    </ligand>
</feature>
<keyword evidence="6 10" id="KW-0547">Nucleotide-binding</keyword>
<evidence type="ECO:0000256" key="1">
    <source>
        <dbReference type="ARBA" id="ARBA00001946"/>
    </source>
</evidence>
<dbReference type="EMBL" id="QWLA01000029">
    <property type="protein sequence ID" value="RIH86463.1"/>
    <property type="molecule type" value="Genomic_DNA"/>
</dbReference>
<dbReference type="PANTHER" id="PTHR11088:SF60">
    <property type="entry name" value="TRNA DIMETHYLALLYLTRANSFERASE"/>
    <property type="match status" value="1"/>
</dbReference>
<comment type="cofactor">
    <cofactor evidence="1 10">
        <name>Mg(2+)</name>
        <dbReference type="ChEBI" id="CHEBI:18420"/>
    </cofactor>
</comment>
<dbReference type="GO" id="GO:0052381">
    <property type="term" value="F:tRNA dimethylallyltransferase activity"/>
    <property type="evidence" value="ECO:0007669"/>
    <property type="project" value="UniProtKB-UniRule"/>
</dbReference>
<keyword evidence="8 10" id="KW-0460">Magnesium</keyword>
<evidence type="ECO:0000256" key="8">
    <source>
        <dbReference type="ARBA" id="ARBA00022842"/>
    </source>
</evidence>
<dbReference type="InterPro" id="IPR018022">
    <property type="entry name" value="IPT"/>
</dbReference>
<dbReference type="GO" id="GO:0005524">
    <property type="term" value="F:ATP binding"/>
    <property type="evidence" value="ECO:0007669"/>
    <property type="project" value="UniProtKB-UniRule"/>
</dbReference>
<keyword evidence="7 10" id="KW-0067">ATP-binding</keyword>
<evidence type="ECO:0000313" key="15">
    <source>
        <dbReference type="Proteomes" id="UP000265341"/>
    </source>
</evidence>
<comment type="caution">
    <text evidence="10">Lacks conserved residue(s) required for the propagation of feature annotation.</text>
</comment>
<dbReference type="CDD" id="cd02019">
    <property type="entry name" value="NK"/>
    <property type="match status" value="1"/>
</dbReference>
<dbReference type="HAMAP" id="MF_00185">
    <property type="entry name" value="IPP_trans"/>
    <property type="match status" value="1"/>
</dbReference>
<protein>
    <recommendedName>
        <fullName evidence="10">tRNA dimethylallyltransferase</fullName>
        <ecNumber evidence="10">2.5.1.75</ecNumber>
    </recommendedName>
    <alternativeName>
        <fullName evidence="10">Dimethylallyl diphosphate:tRNA dimethylallyltransferase</fullName>
        <shortName evidence="10">DMAPP:tRNA dimethylallyltransferase</shortName>
        <shortName evidence="10">DMATase</shortName>
    </alternativeName>
    <alternativeName>
        <fullName evidence="10">Isopentenyl-diphosphate:tRNA isopentenyltransferase</fullName>
        <shortName evidence="10">IPP transferase</shortName>
        <shortName evidence="10">IPPT</shortName>
        <shortName evidence="10">IPTase</shortName>
    </alternativeName>
</protein>
<dbReference type="InterPro" id="IPR039657">
    <property type="entry name" value="Dimethylallyltransferase"/>
</dbReference>
<dbReference type="InterPro" id="IPR027417">
    <property type="entry name" value="P-loop_NTPase"/>
</dbReference>
<comment type="caution">
    <text evidence="14">The sequence shown here is derived from an EMBL/GenBank/DDBJ whole genome shotgun (WGS) entry which is preliminary data.</text>
</comment>
<dbReference type="SUPFAM" id="SSF52540">
    <property type="entry name" value="P-loop containing nucleoside triphosphate hydrolases"/>
    <property type="match status" value="1"/>
</dbReference>
<keyword evidence="5 10" id="KW-0819">tRNA processing</keyword>
<evidence type="ECO:0000256" key="10">
    <source>
        <dbReference type="HAMAP-Rule" id="MF_00185"/>
    </source>
</evidence>
<evidence type="ECO:0000256" key="3">
    <source>
        <dbReference type="ARBA" id="ARBA00005842"/>
    </source>
</evidence>
<dbReference type="AlphaFoldDB" id="A0A399ESF3"/>
<evidence type="ECO:0000313" key="14">
    <source>
        <dbReference type="EMBL" id="RIH86463.1"/>
    </source>
</evidence>
<evidence type="ECO:0000256" key="7">
    <source>
        <dbReference type="ARBA" id="ARBA00022840"/>
    </source>
</evidence>
<evidence type="ECO:0000256" key="9">
    <source>
        <dbReference type="ARBA" id="ARBA00049563"/>
    </source>
</evidence>
<comment type="subunit">
    <text evidence="10">Monomer.</text>
</comment>
<evidence type="ECO:0000256" key="13">
    <source>
        <dbReference type="RuleBase" id="RU003785"/>
    </source>
</evidence>
<dbReference type="Pfam" id="PF01715">
    <property type="entry name" value="IPPT"/>
    <property type="match status" value="1"/>
</dbReference>
<feature type="site" description="Interaction with substrate tRNA" evidence="10">
    <location>
        <position position="123"/>
    </location>
</feature>
<dbReference type="OrthoDB" id="9776390at2"/>
<reference evidence="14 15" key="1">
    <citation type="submission" date="2018-08" db="EMBL/GenBank/DDBJ databases">
        <title>Meiothermus roseus NBRC 110900 genome sequencing project.</title>
        <authorList>
            <person name="Da Costa M.S."/>
            <person name="Albuquerque L."/>
            <person name="Raposo P."/>
            <person name="Froufe H.J.C."/>
            <person name="Barroso C.S."/>
            <person name="Egas C."/>
        </authorList>
    </citation>
    <scope>NUCLEOTIDE SEQUENCE [LARGE SCALE GENOMIC DNA]</scope>
    <source>
        <strain evidence="14 15">NBRC 110900</strain>
    </source>
</reference>
<keyword evidence="15" id="KW-1185">Reference proteome</keyword>